<evidence type="ECO:0000313" key="9">
    <source>
        <dbReference type="EMBL" id="NDV29346.1"/>
    </source>
</evidence>
<evidence type="ECO:0000259" key="8">
    <source>
        <dbReference type="Pfam" id="PF21505"/>
    </source>
</evidence>
<dbReference type="Pfam" id="PF21505">
    <property type="entry name" value="RPN2_N"/>
    <property type="match status" value="1"/>
</dbReference>
<dbReference type="Pfam" id="PF13646">
    <property type="entry name" value="HEAT_2"/>
    <property type="match status" value="1"/>
</dbReference>
<dbReference type="InterPro" id="IPR040623">
    <property type="entry name" value="RPN2_C"/>
</dbReference>
<dbReference type="GO" id="GO:0008540">
    <property type="term" value="C:proteasome regulatory particle, base subcomplex"/>
    <property type="evidence" value="ECO:0007669"/>
    <property type="project" value="UniProtKB-UniRule"/>
</dbReference>
<name>A0A6B2KX95_9EUKA</name>
<evidence type="ECO:0000259" key="7">
    <source>
        <dbReference type="Pfam" id="PF18004"/>
    </source>
</evidence>
<evidence type="ECO:0000256" key="3">
    <source>
        <dbReference type="ARBA" id="ARBA00022942"/>
    </source>
</evidence>
<keyword evidence="6" id="KW-0472">Membrane</keyword>
<feature type="domain" description="26S proteasome non-ATPase regulatory subunit 1/RPN2 N-terminal" evidence="8">
    <location>
        <begin position="2"/>
        <end position="292"/>
    </location>
</feature>
<dbReference type="GO" id="GO:0042176">
    <property type="term" value="P:regulation of protein catabolic process"/>
    <property type="evidence" value="ECO:0007669"/>
    <property type="project" value="UniProtKB-UniRule"/>
</dbReference>
<evidence type="ECO:0000256" key="5">
    <source>
        <dbReference type="SAM" id="MobiDB-lite"/>
    </source>
</evidence>
<dbReference type="InterPro" id="IPR048570">
    <property type="entry name" value="PSMD1_RPN2_N"/>
</dbReference>
<evidence type="ECO:0000256" key="1">
    <source>
        <dbReference type="ARBA" id="ARBA00006308"/>
    </source>
</evidence>
<keyword evidence="3 4" id="KW-0647">Proteasome</keyword>
<sequence length="932" mass="103330">MTVLNTLVDNFWAEIADYLPKIENLYEDEKFPARNLAALLASKVFYHLGSFEDAMQFALGADTLFDLSDDSEFVTTLTAKFIDEYKRLRNLEFQSRDSQEPPKPIDPRMTSIVERMFVRCFEDGLHKQALGVALECLRLDIAERAILDSNDVKGLLQYCFVVSKELVLNFDFRHSVFELLVKLYRQSEVRDYMNLCRCLLFLDKSNEIAFLFDDLLKSSNPDDNLLVYQIAFELVDNASQLFLSTVRSSLPPVSEAPEPSEETYTVCLRQVHNILKGDPTINFYLEFLYRNNHADIGVLKKIKSLFEPRISVLHTATIVSNAIMHCGTTRDTFLRDNLEWLSKAVNWAKFTTTAGLGVIHKGHLKEAYTVLDPYLPKQDPNASPFTEGGSLFAFGLIHAKHGHGKVSEYLLQQLKNIDTAPMLAQGGGTGAGGSLDAAQKKEIVQHGAALGLGVAAMGSGNMEVLEELQSMLYSNDSAVAGEAAGLAMGLVMLGSATEHSAEMLNFAHSTQHEKIIRSLGLGLAFTVCGLEERADPMIETLTTDKDPILRYGGQFAIGLAYAGTANNKAIRKLLHVAVSDVSDDVRRAAVMCLGFVLFRQPEQVPRLVTLLSESYNPHVRYGATIALGIACSGTGMKEAIALLEPLMKDSVPFVRQGAFIALAMILIQVSEKMEPKAKEIRQQLMEIVGDNFKQQSPMAKFGAIIALGIIDAGGRNMTIALSSRVGHMNVTALVGIAVFIQYWYWYPFLLFISLALTPTAIIAVNSTLEMPKYKIKSNAKPSLFAYPAEVKEVEEKAVKAVPTAQLSITKKQQRKEKKKTEEEKEKKKDEMEIEKPEEKPAEVVAVPVVEKPEPEFELLDNPARVTRAQLKYITFDVDPRYVPITEGVHGVILLKDTKPGESEDIIQGGVPTLTVQDDADEPEPPESFVFLG</sequence>
<dbReference type="AlphaFoldDB" id="A0A6B2KX95"/>
<feature type="compositionally biased region" description="Basic and acidic residues" evidence="5">
    <location>
        <begin position="818"/>
        <end position="839"/>
    </location>
</feature>
<evidence type="ECO:0000256" key="2">
    <source>
        <dbReference type="ARBA" id="ARBA00022737"/>
    </source>
</evidence>
<dbReference type="PIRSF" id="PIRSF015947">
    <property type="entry name" value="26S_Psome_Rpn2"/>
    <property type="match status" value="1"/>
</dbReference>
<dbReference type="GO" id="GO:0030234">
    <property type="term" value="F:enzyme regulator activity"/>
    <property type="evidence" value="ECO:0007669"/>
    <property type="project" value="UniProtKB-UniRule"/>
</dbReference>
<dbReference type="InterPro" id="IPR016024">
    <property type="entry name" value="ARM-type_fold"/>
</dbReference>
<dbReference type="GO" id="GO:0005634">
    <property type="term" value="C:nucleus"/>
    <property type="evidence" value="ECO:0007669"/>
    <property type="project" value="TreeGrafter"/>
</dbReference>
<dbReference type="GO" id="GO:0043161">
    <property type="term" value="P:proteasome-mediated ubiquitin-dependent protein catabolic process"/>
    <property type="evidence" value="ECO:0007669"/>
    <property type="project" value="TreeGrafter"/>
</dbReference>
<dbReference type="SUPFAM" id="SSF48371">
    <property type="entry name" value="ARM repeat"/>
    <property type="match status" value="1"/>
</dbReference>
<evidence type="ECO:0000256" key="4">
    <source>
        <dbReference type="PIRNR" id="PIRNR015947"/>
    </source>
</evidence>
<reference evidence="9" key="1">
    <citation type="journal article" date="2020" name="J. Eukaryot. Microbiol.">
        <title>De novo Sequencing, Assembly and Annotation of the Transcriptome for the Free-Living Testate Amoeba Arcella intermedia.</title>
        <authorList>
            <person name="Ribeiro G.M."/>
            <person name="Porfirio-Sousa A.L."/>
            <person name="Maurer-Alcala X.X."/>
            <person name="Katz L.A."/>
            <person name="Lahr D.J.G."/>
        </authorList>
    </citation>
    <scope>NUCLEOTIDE SEQUENCE</scope>
</reference>
<dbReference type="PANTHER" id="PTHR10943:SF2">
    <property type="entry name" value="26S PROTEASOME NON-ATPASE REGULATORY SUBUNIT 1"/>
    <property type="match status" value="1"/>
</dbReference>
<dbReference type="EMBL" id="GIBP01000377">
    <property type="protein sequence ID" value="NDV29346.1"/>
    <property type="molecule type" value="Transcribed_RNA"/>
</dbReference>
<proteinExistence type="inferred from homology"/>
<keyword evidence="2" id="KW-0677">Repeat</keyword>
<dbReference type="Pfam" id="PF01851">
    <property type="entry name" value="PC_rep"/>
    <property type="match status" value="1"/>
</dbReference>
<dbReference type="GO" id="GO:0034515">
    <property type="term" value="C:proteasome storage granule"/>
    <property type="evidence" value="ECO:0007669"/>
    <property type="project" value="TreeGrafter"/>
</dbReference>
<dbReference type="FunFam" id="1.25.10.10:FF:000017">
    <property type="entry name" value="26S proteasome non-ATPase regulatory subunit 1"/>
    <property type="match status" value="1"/>
</dbReference>
<keyword evidence="6" id="KW-0812">Transmembrane</keyword>
<dbReference type="Pfam" id="PF18004">
    <property type="entry name" value="RPN2_C"/>
    <property type="match status" value="1"/>
</dbReference>
<keyword evidence="6" id="KW-1133">Transmembrane helix</keyword>
<dbReference type="InterPro" id="IPR002015">
    <property type="entry name" value="Proteasome/cyclosome_rpt"/>
</dbReference>
<protein>
    <submittedName>
        <fullName evidence="9">Uncharacterized protein</fullName>
    </submittedName>
</protein>
<feature type="region of interest" description="Disordered" evidence="5">
    <location>
        <begin position="809"/>
        <end position="839"/>
    </location>
</feature>
<comment type="similarity">
    <text evidence="1 4">Belongs to the proteasome subunit S1 family.</text>
</comment>
<dbReference type="PANTHER" id="PTHR10943">
    <property type="entry name" value="26S PROTEASOME NON-ATPASE REGULATORY SUBUNIT"/>
    <property type="match status" value="1"/>
</dbReference>
<dbReference type="InterPro" id="IPR011989">
    <property type="entry name" value="ARM-like"/>
</dbReference>
<dbReference type="InterPro" id="IPR016642">
    <property type="entry name" value="26S_Psome_Rpn2"/>
</dbReference>
<feature type="transmembrane region" description="Helical" evidence="6">
    <location>
        <begin position="750"/>
        <end position="768"/>
    </location>
</feature>
<accession>A0A6B2KX95</accession>
<organism evidence="9">
    <name type="scientific">Arcella intermedia</name>
    <dbReference type="NCBI Taxonomy" id="1963864"/>
    <lineage>
        <taxon>Eukaryota</taxon>
        <taxon>Amoebozoa</taxon>
        <taxon>Tubulinea</taxon>
        <taxon>Elardia</taxon>
        <taxon>Arcellinida</taxon>
        <taxon>Sphaerothecina</taxon>
        <taxon>Arcellidae</taxon>
        <taxon>Arcella</taxon>
    </lineage>
</organism>
<dbReference type="Gene3D" id="1.25.10.10">
    <property type="entry name" value="Leucine-rich Repeat Variant"/>
    <property type="match status" value="1"/>
</dbReference>
<evidence type="ECO:0000256" key="6">
    <source>
        <dbReference type="SAM" id="Phobius"/>
    </source>
</evidence>
<feature type="domain" description="26S proteasome regulatory subunit RPN2 C-terminal" evidence="7">
    <location>
        <begin position="759"/>
        <end position="906"/>
    </location>
</feature>